<dbReference type="CDD" id="cd19166">
    <property type="entry name" value="HemeO-bac"/>
    <property type="match status" value="1"/>
</dbReference>
<reference evidence="2" key="1">
    <citation type="journal article" date="2019" name="Int. J. Syst. Evol. Microbiol.">
        <title>The Global Catalogue of Microorganisms (GCM) 10K type strain sequencing project: providing services to taxonomists for standard genome sequencing and annotation.</title>
        <authorList>
            <consortium name="The Broad Institute Genomics Platform"/>
            <consortium name="The Broad Institute Genome Sequencing Center for Infectious Disease"/>
            <person name="Wu L."/>
            <person name="Ma J."/>
        </authorList>
    </citation>
    <scope>NUCLEOTIDE SEQUENCE [LARGE SCALE GENOMIC DNA]</scope>
    <source>
        <strain evidence="2">CCUG 58938</strain>
    </source>
</reference>
<dbReference type="InterPro" id="IPR016084">
    <property type="entry name" value="Haem_Oase-like_multi-hlx"/>
</dbReference>
<dbReference type="Proteomes" id="UP001597112">
    <property type="component" value="Unassembled WGS sequence"/>
</dbReference>
<gene>
    <name evidence="1" type="ORF">ACFQ21_08865</name>
</gene>
<organism evidence="1 2">
    <name type="scientific">Ohtaekwangia kribbensis</name>
    <dbReference type="NCBI Taxonomy" id="688913"/>
    <lineage>
        <taxon>Bacteria</taxon>
        <taxon>Pseudomonadati</taxon>
        <taxon>Bacteroidota</taxon>
        <taxon>Cytophagia</taxon>
        <taxon>Cytophagales</taxon>
        <taxon>Fulvivirgaceae</taxon>
        <taxon>Ohtaekwangia</taxon>
    </lineage>
</organism>
<comment type="caution">
    <text evidence="1">The sequence shown here is derived from an EMBL/GenBank/DDBJ whole genome shotgun (WGS) entry which is preliminary data.</text>
</comment>
<accession>A0ABW3K1V6</accession>
<sequence length="189" mass="21267">MISTELKERTKDAHMALEKIVVEHLKAIQTREDYTRLLKYFYAFFQEVEKAIAPFVTSEVVPDYSERRNASHLKADIEVLGGDVGKDMPQAAAPSITNKYQALGALYVMEGSVLGGRTIVKMLGKSNISTGISFFSGYGENTPVLWGRFIELLNQQITREEHKQEAIQAAKDTFDLFAVTFRDTAVLQR</sequence>
<evidence type="ECO:0000313" key="1">
    <source>
        <dbReference type="EMBL" id="MFD0999416.1"/>
    </source>
</evidence>
<dbReference type="RefSeq" id="WP_377577825.1">
    <property type="nucleotide sequence ID" value="NZ_JBHTKA010000001.1"/>
</dbReference>
<protein>
    <submittedName>
        <fullName evidence="1">Biliverdin-producing heme oxygenase</fullName>
    </submittedName>
</protein>
<proteinExistence type="predicted"/>
<dbReference type="Gene3D" id="1.20.910.10">
    <property type="entry name" value="Heme oxygenase-like"/>
    <property type="match status" value="1"/>
</dbReference>
<evidence type="ECO:0000313" key="2">
    <source>
        <dbReference type="Proteomes" id="UP001597112"/>
    </source>
</evidence>
<dbReference type="SUPFAM" id="SSF48613">
    <property type="entry name" value="Heme oxygenase-like"/>
    <property type="match status" value="1"/>
</dbReference>
<dbReference type="Pfam" id="PF01126">
    <property type="entry name" value="Heme_oxygenase"/>
    <property type="match status" value="1"/>
</dbReference>
<name>A0ABW3K1V6_9BACT</name>
<dbReference type="EMBL" id="JBHTKA010000001">
    <property type="protein sequence ID" value="MFD0999416.1"/>
    <property type="molecule type" value="Genomic_DNA"/>
</dbReference>
<dbReference type="InterPro" id="IPR016053">
    <property type="entry name" value="Haem_Oase-like"/>
</dbReference>
<keyword evidence="2" id="KW-1185">Reference proteome</keyword>